<accession>A0ABD5NMV7</accession>
<dbReference type="Proteomes" id="UP001595846">
    <property type="component" value="Unassembled WGS sequence"/>
</dbReference>
<sequence>MGSAALGLAGTGVFPPVLGGLIKYAGMVELVAGYDPESVTDDEALANVVGSNVLAIGVLGIVCGVVGAADPAVSTVSWLVFTVGTIVFAARAIRGARRYDTRPSN</sequence>
<protein>
    <submittedName>
        <fullName evidence="2">DUF3784 domain-containing protein</fullName>
    </submittedName>
</protein>
<feature type="transmembrane region" description="Helical" evidence="1">
    <location>
        <begin position="12"/>
        <end position="32"/>
    </location>
</feature>
<feature type="transmembrane region" description="Helical" evidence="1">
    <location>
        <begin position="44"/>
        <end position="69"/>
    </location>
</feature>
<evidence type="ECO:0000313" key="3">
    <source>
        <dbReference type="Proteomes" id="UP001595846"/>
    </source>
</evidence>
<keyword evidence="1" id="KW-0812">Transmembrane</keyword>
<gene>
    <name evidence="2" type="ORF">ACFOUR_07140</name>
</gene>
<feature type="transmembrane region" description="Helical" evidence="1">
    <location>
        <begin position="75"/>
        <end position="93"/>
    </location>
</feature>
<evidence type="ECO:0000256" key="1">
    <source>
        <dbReference type="SAM" id="Phobius"/>
    </source>
</evidence>
<dbReference type="EMBL" id="JBHSAQ010000002">
    <property type="protein sequence ID" value="MFC3958145.1"/>
    <property type="molecule type" value="Genomic_DNA"/>
</dbReference>
<dbReference type="GeneID" id="73903530"/>
<keyword evidence="1" id="KW-0472">Membrane</keyword>
<dbReference type="RefSeq" id="WP_256530826.1">
    <property type="nucleotide sequence ID" value="NZ_CP101824.1"/>
</dbReference>
<evidence type="ECO:0000313" key="2">
    <source>
        <dbReference type="EMBL" id="MFC3958145.1"/>
    </source>
</evidence>
<name>A0ABD5NMV7_9EURY</name>
<keyword evidence="3" id="KW-1185">Reference proteome</keyword>
<proteinExistence type="predicted"/>
<comment type="caution">
    <text evidence="2">The sequence shown here is derived from an EMBL/GenBank/DDBJ whole genome shotgun (WGS) entry which is preliminary data.</text>
</comment>
<dbReference type="AlphaFoldDB" id="A0ABD5NMV7"/>
<keyword evidence="1" id="KW-1133">Transmembrane helix</keyword>
<reference evidence="2 3" key="1">
    <citation type="journal article" date="2019" name="Int. J. Syst. Evol. Microbiol.">
        <title>The Global Catalogue of Microorganisms (GCM) 10K type strain sequencing project: providing services to taxonomists for standard genome sequencing and annotation.</title>
        <authorList>
            <consortium name="The Broad Institute Genomics Platform"/>
            <consortium name="The Broad Institute Genome Sequencing Center for Infectious Disease"/>
            <person name="Wu L."/>
            <person name="Ma J."/>
        </authorList>
    </citation>
    <scope>NUCLEOTIDE SEQUENCE [LARGE SCALE GENOMIC DNA]</scope>
    <source>
        <strain evidence="2 3">IBRC-M 10256</strain>
    </source>
</reference>
<organism evidence="2 3">
    <name type="scientific">Halovivax cerinus</name>
    <dbReference type="NCBI Taxonomy" id="1487865"/>
    <lineage>
        <taxon>Archaea</taxon>
        <taxon>Methanobacteriati</taxon>
        <taxon>Methanobacteriota</taxon>
        <taxon>Stenosarchaea group</taxon>
        <taxon>Halobacteria</taxon>
        <taxon>Halobacteriales</taxon>
        <taxon>Natrialbaceae</taxon>
        <taxon>Halovivax</taxon>
    </lineage>
</organism>